<dbReference type="EMBL" id="JAQIPB010000001">
    <property type="protein sequence ID" value="MDA7414970.1"/>
    <property type="molecule type" value="Genomic_DNA"/>
</dbReference>
<organism evidence="1 2">
    <name type="scientific">Xenophilus arseniciresistens</name>
    <dbReference type="NCBI Taxonomy" id="1283306"/>
    <lineage>
        <taxon>Bacteria</taxon>
        <taxon>Pseudomonadati</taxon>
        <taxon>Pseudomonadota</taxon>
        <taxon>Betaproteobacteria</taxon>
        <taxon>Burkholderiales</taxon>
        <taxon>Comamonadaceae</taxon>
        <taxon>Xenophilus</taxon>
    </lineage>
</organism>
<dbReference type="Proteomes" id="UP001212602">
    <property type="component" value="Unassembled WGS sequence"/>
</dbReference>
<keyword evidence="2" id="KW-1185">Reference proteome</keyword>
<reference evidence="1" key="1">
    <citation type="submission" date="2023-01" db="EMBL/GenBank/DDBJ databases">
        <title>Xenophilus mangrovi sp. nov., isolated from soil of Mangrove nature reserve.</title>
        <authorList>
            <person name="Xu S."/>
            <person name="Liu Z."/>
            <person name="Xu Y."/>
        </authorList>
    </citation>
    <scope>NUCLEOTIDE SEQUENCE</scope>
    <source>
        <strain evidence="1">YW8</strain>
    </source>
</reference>
<evidence type="ECO:0000313" key="2">
    <source>
        <dbReference type="Proteomes" id="UP001212602"/>
    </source>
</evidence>
<proteinExistence type="predicted"/>
<evidence type="ECO:0000313" key="1">
    <source>
        <dbReference type="EMBL" id="MDA7414970.1"/>
    </source>
</evidence>
<sequence length="147" mass="15677">MSFARPFAAALHRPQRLRQWAAWLVLALCFAGTMGQMHRALHAPGLHALAASAAAAAQAHPSHAVAQAAHSHGWFDQLFGAHREGDAECRLYDQLSGDPALLAVAPVLLPLQLPMAQLRLRAGEFIARWVALFDARGPPPGGLSLSA</sequence>
<protein>
    <recommendedName>
        <fullName evidence="3">DUF2946 domain-containing protein</fullName>
    </recommendedName>
</protein>
<dbReference type="AlphaFoldDB" id="A0AAE3N3Q3"/>
<evidence type="ECO:0008006" key="3">
    <source>
        <dbReference type="Google" id="ProtNLM"/>
    </source>
</evidence>
<dbReference type="RefSeq" id="WP_271426241.1">
    <property type="nucleotide sequence ID" value="NZ_JAQIPB010000001.1"/>
</dbReference>
<name>A0AAE3N3Q3_9BURK</name>
<gene>
    <name evidence="1" type="ORF">PGB34_01210</name>
</gene>
<accession>A0AAE3N3Q3</accession>
<comment type="caution">
    <text evidence="1">The sequence shown here is derived from an EMBL/GenBank/DDBJ whole genome shotgun (WGS) entry which is preliminary data.</text>
</comment>